<feature type="transmembrane region" description="Helical" evidence="1">
    <location>
        <begin position="117"/>
        <end position="135"/>
    </location>
</feature>
<protein>
    <submittedName>
        <fullName evidence="2">Uncharacterized protein</fullName>
    </submittedName>
</protein>
<keyword evidence="1" id="KW-1133">Transmembrane helix</keyword>
<keyword evidence="1" id="KW-0472">Membrane</keyword>
<reference evidence="2 3" key="1">
    <citation type="journal article" date="2016" name="Nat. Commun.">
        <title>Thousands of microbial genomes shed light on interconnected biogeochemical processes in an aquifer system.</title>
        <authorList>
            <person name="Anantharaman K."/>
            <person name="Brown C.T."/>
            <person name="Hug L.A."/>
            <person name="Sharon I."/>
            <person name="Castelle C.J."/>
            <person name="Probst A.J."/>
            <person name="Thomas B.C."/>
            <person name="Singh A."/>
            <person name="Wilkins M.J."/>
            <person name="Karaoz U."/>
            <person name="Brodie E.L."/>
            <person name="Williams K.H."/>
            <person name="Hubbard S.S."/>
            <person name="Banfield J.F."/>
        </authorList>
    </citation>
    <scope>NUCLEOTIDE SEQUENCE [LARGE SCALE GENOMIC DNA]</scope>
</reference>
<evidence type="ECO:0000313" key="2">
    <source>
        <dbReference type="EMBL" id="OGH73759.1"/>
    </source>
</evidence>
<dbReference type="AlphaFoldDB" id="A0A1F6MQ18"/>
<evidence type="ECO:0000256" key="1">
    <source>
        <dbReference type="SAM" id="Phobius"/>
    </source>
</evidence>
<name>A0A1F6MQ18_9BACT</name>
<keyword evidence="1" id="KW-0812">Transmembrane</keyword>
<accession>A0A1F6MQ18</accession>
<dbReference type="EMBL" id="MFQE01000018">
    <property type="protein sequence ID" value="OGH73759.1"/>
    <property type="molecule type" value="Genomic_DNA"/>
</dbReference>
<dbReference type="Proteomes" id="UP000177457">
    <property type="component" value="Unassembled WGS sequence"/>
</dbReference>
<feature type="transmembrane region" description="Helical" evidence="1">
    <location>
        <begin position="41"/>
        <end position="63"/>
    </location>
</feature>
<sequence>MKNIFRPLALGLAGALALLSLYFGIVTLVSGWEFAKTQFSSFWYFIIPLAGGFGVQVGLYTYLKTAIREKNASGKVLAVSGATSTAAMISCCAHYLANILPILAASGFATLIGQYQVELFWVGLLFNALGVAYIANRIISFRRHV</sequence>
<proteinExistence type="predicted"/>
<comment type="caution">
    <text evidence="2">The sequence shown here is derived from an EMBL/GenBank/DDBJ whole genome shotgun (WGS) entry which is preliminary data.</text>
</comment>
<evidence type="ECO:0000313" key="3">
    <source>
        <dbReference type="Proteomes" id="UP000177457"/>
    </source>
</evidence>
<dbReference type="STRING" id="1798683.A3C90_01160"/>
<organism evidence="2 3">
    <name type="scientific">Candidatus Magasanikbacteria bacterium RIFCSPHIGHO2_02_FULL_51_14</name>
    <dbReference type="NCBI Taxonomy" id="1798683"/>
    <lineage>
        <taxon>Bacteria</taxon>
        <taxon>Candidatus Magasanikiibacteriota</taxon>
    </lineage>
</organism>
<gene>
    <name evidence="2" type="ORF">A3C90_01160</name>
</gene>